<proteinExistence type="predicted"/>
<reference evidence="1 2" key="1">
    <citation type="submission" date="2016-11" db="EMBL/GenBank/DDBJ databases">
        <authorList>
            <person name="Jaros S."/>
            <person name="Januszkiewicz K."/>
            <person name="Wedrychowicz H."/>
        </authorList>
    </citation>
    <scope>NUCLEOTIDE SEQUENCE [LARGE SCALE GENOMIC DNA]</scope>
    <source>
        <strain evidence="1 2">GAS138</strain>
    </source>
</reference>
<gene>
    <name evidence="1" type="ORF">SAMN05443248_7758</name>
</gene>
<accession>A0A1M5XZ96</accession>
<dbReference type="EMBL" id="LT670817">
    <property type="protein sequence ID" value="SHI05120.1"/>
    <property type="molecule type" value="Genomic_DNA"/>
</dbReference>
<dbReference type="Proteomes" id="UP000189796">
    <property type="component" value="Chromosome I"/>
</dbReference>
<evidence type="ECO:0000313" key="2">
    <source>
        <dbReference type="Proteomes" id="UP000189796"/>
    </source>
</evidence>
<sequence>MKFLILLAIAIGAVALDYKTGPIFPDGFYCLGGAGIEDSRPASAHQKQSTSNGVHDWEFTEASTYCLQGTLWGAWSKKLGLVKTTSDR</sequence>
<protein>
    <submittedName>
        <fullName evidence="1">Uncharacterized protein</fullName>
    </submittedName>
</protein>
<name>A0A1M5XZ96_9BRAD</name>
<evidence type="ECO:0000313" key="1">
    <source>
        <dbReference type="EMBL" id="SHI05120.1"/>
    </source>
</evidence>
<dbReference type="RefSeq" id="WP_079605895.1">
    <property type="nucleotide sequence ID" value="NZ_LT670817.1"/>
</dbReference>
<dbReference type="AlphaFoldDB" id="A0A1M5XZ96"/>
<organism evidence="1 2">
    <name type="scientific">Bradyrhizobium erythrophlei</name>
    <dbReference type="NCBI Taxonomy" id="1437360"/>
    <lineage>
        <taxon>Bacteria</taxon>
        <taxon>Pseudomonadati</taxon>
        <taxon>Pseudomonadota</taxon>
        <taxon>Alphaproteobacteria</taxon>
        <taxon>Hyphomicrobiales</taxon>
        <taxon>Nitrobacteraceae</taxon>
        <taxon>Bradyrhizobium</taxon>
    </lineage>
</organism>